<dbReference type="AlphaFoldDB" id="W8F780"/>
<evidence type="ECO:0008006" key="3">
    <source>
        <dbReference type="Google" id="ProtNLM"/>
    </source>
</evidence>
<evidence type="ECO:0000313" key="1">
    <source>
        <dbReference type="EMBL" id="AHJ97580.1"/>
    </source>
</evidence>
<dbReference type="eggNOG" id="COG0406">
    <property type="taxonomic scope" value="Bacteria"/>
</dbReference>
<evidence type="ECO:0000313" key="2">
    <source>
        <dbReference type="Proteomes" id="UP000019423"/>
    </source>
</evidence>
<dbReference type="Pfam" id="PF00300">
    <property type="entry name" value="His_Phos_1"/>
    <property type="match status" value="1"/>
</dbReference>
<sequence length="190" mass="21079">MRFSSRFSSRVWLLGLLVLLLGSNCGRQVWQNHYAKEFDTHVYIVRHGEKELTPGLADPPLTAAGQQRALALRDSLQGNVMVAGVFSTATARTKGTAQPLADKLRLPVQPYDARQLAALVTRIRREFRGRSVLVVGHSNTILETVEAFGAVRPVPTIGDNEYDYLLEVRIPRDSTQQPTATARRYGAVSH</sequence>
<dbReference type="Proteomes" id="UP000019423">
    <property type="component" value="Chromosome"/>
</dbReference>
<accession>W8F780</accession>
<dbReference type="KEGG" id="hsw:Hsw_1985"/>
<dbReference type="OrthoDB" id="3296006at2"/>
<dbReference type="STRING" id="1227739.Hsw_1985"/>
<protein>
    <recommendedName>
        <fullName evidence="3">Phosphoglycerate mutase</fullName>
    </recommendedName>
</protein>
<organism evidence="1 2">
    <name type="scientific">Hymenobacter swuensis DY53</name>
    <dbReference type="NCBI Taxonomy" id="1227739"/>
    <lineage>
        <taxon>Bacteria</taxon>
        <taxon>Pseudomonadati</taxon>
        <taxon>Bacteroidota</taxon>
        <taxon>Cytophagia</taxon>
        <taxon>Cytophagales</taxon>
        <taxon>Hymenobacteraceae</taxon>
        <taxon>Hymenobacter</taxon>
    </lineage>
</organism>
<gene>
    <name evidence="1" type="ORF">Hsw_1985</name>
</gene>
<dbReference type="RefSeq" id="WP_052346354.1">
    <property type="nucleotide sequence ID" value="NZ_CP007145.1"/>
</dbReference>
<dbReference type="Gene3D" id="3.40.50.1240">
    <property type="entry name" value="Phosphoglycerate mutase-like"/>
    <property type="match status" value="1"/>
</dbReference>
<keyword evidence="2" id="KW-1185">Reference proteome</keyword>
<reference evidence="1 2" key="1">
    <citation type="submission" date="2014-01" db="EMBL/GenBank/DDBJ databases">
        <title>Complete genome sequence of ionizing-radiation resistance bacterium Hymenobacter swuensis DY53.</title>
        <authorList>
            <person name="Jung J.-H."/>
            <person name="Jeong S.-W."/>
            <person name="Joe M.-H."/>
            <person name="Cho y.-j."/>
            <person name="Kim M.-K."/>
            <person name="Lim S.-Y."/>
        </authorList>
    </citation>
    <scope>NUCLEOTIDE SEQUENCE [LARGE SCALE GENOMIC DNA]</scope>
    <source>
        <strain evidence="1 2">DY53</strain>
    </source>
</reference>
<dbReference type="EMBL" id="CP007145">
    <property type="protein sequence ID" value="AHJ97580.1"/>
    <property type="molecule type" value="Genomic_DNA"/>
</dbReference>
<dbReference type="PATRIC" id="fig|1227739.3.peg.2202"/>
<proteinExistence type="predicted"/>
<dbReference type="SMART" id="SM00855">
    <property type="entry name" value="PGAM"/>
    <property type="match status" value="1"/>
</dbReference>
<dbReference type="InterPro" id="IPR029033">
    <property type="entry name" value="His_PPase_superfam"/>
</dbReference>
<dbReference type="HOGENOM" id="CLU_112476_1_0_10"/>
<dbReference type="SUPFAM" id="SSF53254">
    <property type="entry name" value="Phosphoglycerate mutase-like"/>
    <property type="match status" value="1"/>
</dbReference>
<dbReference type="CDD" id="cd07067">
    <property type="entry name" value="HP_PGM_like"/>
    <property type="match status" value="1"/>
</dbReference>
<name>W8F780_9BACT</name>
<dbReference type="InterPro" id="IPR013078">
    <property type="entry name" value="His_Pase_superF_clade-1"/>
</dbReference>